<keyword evidence="3" id="KW-1003">Cell membrane</keyword>
<keyword evidence="5 8" id="KW-1133">Transmembrane helix</keyword>
<evidence type="ECO:0000313" key="12">
    <source>
        <dbReference type="Proteomes" id="UP000565205"/>
    </source>
</evidence>
<evidence type="ECO:0000256" key="2">
    <source>
        <dbReference type="ARBA" id="ARBA00010265"/>
    </source>
</evidence>
<keyword evidence="11" id="KW-1185">Reference proteome</keyword>
<evidence type="ECO:0000313" key="11">
    <source>
        <dbReference type="Proteomes" id="UP000557688"/>
    </source>
</evidence>
<dbReference type="InterPro" id="IPR047695">
    <property type="entry name" value="T4SS_VirB10/PtlG"/>
</dbReference>
<comment type="subcellular location">
    <subcellularLocation>
        <location evidence="1">Cell membrane</location>
        <topology evidence="1">Single-pass membrane protein</topology>
    </subcellularLocation>
</comment>
<dbReference type="CDD" id="cd16429">
    <property type="entry name" value="VirB10"/>
    <property type="match status" value="1"/>
</dbReference>
<dbReference type="InterPro" id="IPR042217">
    <property type="entry name" value="T4SS_VirB10/TrbI"/>
</dbReference>
<feature type="compositionally biased region" description="Polar residues" evidence="7">
    <location>
        <begin position="22"/>
        <end position="31"/>
    </location>
</feature>
<dbReference type="NCBIfam" id="NF010429">
    <property type="entry name" value="PRK13855.1"/>
    <property type="match status" value="1"/>
</dbReference>
<dbReference type="Proteomes" id="UP000557688">
    <property type="component" value="Unassembled WGS sequence"/>
</dbReference>
<evidence type="ECO:0000256" key="7">
    <source>
        <dbReference type="SAM" id="MobiDB-lite"/>
    </source>
</evidence>
<dbReference type="GO" id="GO:0005886">
    <property type="term" value="C:plasma membrane"/>
    <property type="evidence" value="ECO:0007669"/>
    <property type="project" value="UniProtKB-SubCell"/>
</dbReference>
<organism evidence="9 11">
    <name type="scientific">Endobacter medicaginis</name>
    <dbReference type="NCBI Taxonomy" id="1181271"/>
    <lineage>
        <taxon>Bacteria</taxon>
        <taxon>Pseudomonadati</taxon>
        <taxon>Pseudomonadota</taxon>
        <taxon>Alphaproteobacteria</taxon>
        <taxon>Acetobacterales</taxon>
        <taxon>Acetobacteraceae</taxon>
        <taxon>Endobacter</taxon>
    </lineage>
</organism>
<protein>
    <submittedName>
        <fullName evidence="9">Type IV secretion system protein VirB10</fullName>
    </submittedName>
</protein>
<name>A0A839V6P7_9PROT</name>
<gene>
    <name evidence="10" type="primary">virB10</name>
    <name evidence="9" type="ORF">FHR90_003086</name>
    <name evidence="10" type="ORF">HUK83_01165</name>
</gene>
<evidence type="ECO:0000256" key="6">
    <source>
        <dbReference type="ARBA" id="ARBA00023136"/>
    </source>
</evidence>
<accession>A0A839V6P7</accession>
<feature type="region of interest" description="Disordered" evidence="7">
    <location>
        <begin position="131"/>
        <end position="158"/>
    </location>
</feature>
<dbReference type="EMBL" id="JACHXV010000022">
    <property type="protein sequence ID" value="MBB3175232.1"/>
    <property type="molecule type" value="Genomic_DNA"/>
</dbReference>
<keyword evidence="6 8" id="KW-0472">Membrane</keyword>
<comment type="caution">
    <text evidence="9">The sequence shown here is derived from an EMBL/GenBank/DDBJ whole genome shotgun (WGS) entry which is preliminary data.</text>
</comment>
<evidence type="ECO:0000256" key="3">
    <source>
        <dbReference type="ARBA" id="ARBA00022475"/>
    </source>
</evidence>
<dbReference type="Proteomes" id="UP000565205">
    <property type="component" value="Unassembled WGS sequence"/>
</dbReference>
<reference evidence="10 12" key="1">
    <citation type="submission" date="2020-06" db="EMBL/GenBank/DDBJ databases">
        <title>Description of novel acetic acid bacteria.</title>
        <authorList>
            <person name="Sombolestani A."/>
        </authorList>
    </citation>
    <scope>NUCLEOTIDE SEQUENCE [LARGE SCALE GENOMIC DNA]</scope>
    <source>
        <strain evidence="10 12">LMG 26838</strain>
    </source>
</reference>
<evidence type="ECO:0000256" key="1">
    <source>
        <dbReference type="ARBA" id="ARBA00004162"/>
    </source>
</evidence>
<dbReference type="Pfam" id="PF03743">
    <property type="entry name" value="TrbI"/>
    <property type="match status" value="1"/>
</dbReference>
<evidence type="ECO:0000256" key="4">
    <source>
        <dbReference type="ARBA" id="ARBA00022692"/>
    </source>
</evidence>
<proteinExistence type="inferred from homology"/>
<dbReference type="NCBIfam" id="NF038091">
    <property type="entry name" value="T4SS_VirB10"/>
    <property type="match status" value="1"/>
</dbReference>
<dbReference type="EMBL" id="JABXXQ010000007">
    <property type="protein sequence ID" value="NVN28958.1"/>
    <property type="molecule type" value="Genomic_DNA"/>
</dbReference>
<reference evidence="9 11" key="2">
    <citation type="submission" date="2020-08" db="EMBL/GenBank/DDBJ databases">
        <title>Genomic Encyclopedia of Type Strains, Phase III (KMG-III): the genomes of soil and plant-associated and newly described type strains.</title>
        <authorList>
            <person name="Whitman W."/>
        </authorList>
    </citation>
    <scope>NUCLEOTIDE SEQUENCE [LARGE SCALE GENOMIC DNA]</scope>
    <source>
        <strain evidence="9 11">CECT 8088</strain>
    </source>
</reference>
<dbReference type="RefSeq" id="WP_176621693.1">
    <property type="nucleotide sequence ID" value="NZ_JABXXQ010000007.1"/>
</dbReference>
<feature type="region of interest" description="Disordered" evidence="7">
    <location>
        <begin position="1"/>
        <end position="31"/>
    </location>
</feature>
<evidence type="ECO:0000313" key="9">
    <source>
        <dbReference type="EMBL" id="MBB3175232.1"/>
    </source>
</evidence>
<comment type="similarity">
    <text evidence="2">Belongs to the TrbI/VirB10 family.</text>
</comment>
<evidence type="ECO:0000256" key="5">
    <source>
        <dbReference type="ARBA" id="ARBA00022989"/>
    </source>
</evidence>
<evidence type="ECO:0000256" key="8">
    <source>
        <dbReference type="SAM" id="Phobius"/>
    </source>
</evidence>
<feature type="compositionally biased region" description="Basic and acidic residues" evidence="7">
    <location>
        <begin position="1"/>
        <end position="16"/>
    </location>
</feature>
<dbReference type="AlphaFoldDB" id="A0A839V6P7"/>
<feature type="transmembrane region" description="Helical" evidence="8">
    <location>
        <begin position="38"/>
        <end position="56"/>
    </location>
</feature>
<sequence>MSGSDPRDPRDPEHNGHGINEGGSTVSTGPQLTMRQKLSVGGLISVIVLGFIWFNASHHKRPDQQQDQPQINGGLAMHAAPYIPPPAPPAAVPMPQPSHPFFAQQQKHEQTPAESAIFAFSGTTGGVPAPAPAVATAPGGEAGRQGGENPRSPLGDKLHPTVLETTKARLLPHPDFLITKGTIIPCTMQTAINTQLPGMVKCVVSQDIRSTTGNVVLLDKGTTISGEDQRGMLLGEDRTFVLWHRAETPQHAVIELDSPASDELGRSGLSVQVDNHWWARFGSAILLSVIQGGLDAGTQAASQISSKNGGSYFNSFQSNGQQVANTALQASINIPPTGTKNQGDDVAVFVARDLDFSDIYDLRTAGAGYGQ</sequence>
<evidence type="ECO:0000313" key="10">
    <source>
        <dbReference type="EMBL" id="NVN28958.1"/>
    </source>
</evidence>
<dbReference type="InterPro" id="IPR005498">
    <property type="entry name" value="T4SS_VirB10/TraB/TrbI"/>
</dbReference>
<keyword evidence="4 8" id="KW-0812">Transmembrane</keyword>
<dbReference type="Gene3D" id="2.40.128.260">
    <property type="entry name" value="Type IV secretion system, VirB10/TraB/TrbI"/>
    <property type="match status" value="2"/>
</dbReference>